<dbReference type="GO" id="GO:0016787">
    <property type="term" value="F:hydrolase activity"/>
    <property type="evidence" value="ECO:0007669"/>
    <property type="project" value="UniProtKB-KW"/>
</dbReference>
<dbReference type="PRINTS" id="PR00111">
    <property type="entry name" value="ABHYDROLASE"/>
</dbReference>
<dbReference type="EMBL" id="JACANB010000006">
    <property type="protein sequence ID" value="MDM1696955.1"/>
    <property type="molecule type" value="Genomic_DNA"/>
</dbReference>
<dbReference type="AlphaFoldDB" id="A0AAW7DUC3"/>
<organism evidence="2 3">
    <name type="scientific">Thiopseudomonas alkaliphila</name>
    <dbReference type="NCBI Taxonomy" id="1697053"/>
    <lineage>
        <taxon>Bacteria</taxon>
        <taxon>Pseudomonadati</taxon>
        <taxon>Pseudomonadota</taxon>
        <taxon>Gammaproteobacteria</taxon>
        <taxon>Pseudomonadales</taxon>
        <taxon>Pseudomonadaceae</taxon>
        <taxon>Thiopseudomonas</taxon>
    </lineage>
</organism>
<dbReference type="Proteomes" id="UP001173465">
    <property type="component" value="Unassembled WGS sequence"/>
</dbReference>
<protein>
    <submittedName>
        <fullName evidence="2">Alpha/beta hydrolase</fullName>
    </submittedName>
</protein>
<dbReference type="InterPro" id="IPR000073">
    <property type="entry name" value="AB_hydrolase_1"/>
</dbReference>
<sequence length="335" mass="37587">MLNQTELERLQQQLRPFSTAASQLSAEEQKWRQYYGLVLPGTAHLGRLEVGQFQVATQLLLPENTPKATLIVLHGYYDHMGLYGHIYRWALAKDFAVLSCDLPGHGLSTGPRASIDDFSDYTAVLLSLLEQAQQLQLPAPIHLLGQSTGGAIITDYLLRRRPKHLPLGEIILLAPLVRPWAWAQGQALYHLLKPFVASIKRAPSDNSTDAAFLEFIKHDPLQATTLPVAWVTAMRNWIALIHKAKKAGFRPIVVQGQQDKTVDWRYNLSFLSKKFTSLRVLYLPEARHHLVNEAVDLRQQMLSFIDECLSVSALAHNLLLDQLPPQSTTPTEAVS</sequence>
<reference evidence="2" key="1">
    <citation type="submission" date="2020-06" db="EMBL/GenBank/DDBJ databases">
        <authorList>
            <person name="Dong N."/>
        </authorList>
    </citation>
    <scope>NUCLEOTIDE SEQUENCE</scope>
    <source>
        <strain evidence="2">DF46-2-2</strain>
    </source>
</reference>
<comment type="caution">
    <text evidence="2">The sequence shown here is derived from an EMBL/GenBank/DDBJ whole genome shotgun (WGS) entry which is preliminary data.</text>
</comment>
<evidence type="ECO:0000313" key="3">
    <source>
        <dbReference type="Proteomes" id="UP001173465"/>
    </source>
</evidence>
<dbReference type="InterPro" id="IPR029058">
    <property type="entry name" value="AB_hydrolase_fold"/>
</dbReference>
<dbReference type="Pfam" id="PF12146">
    <property type="entry name" value="Hydrolase_4"/>
    <property type="match status" value="1"/>
</dbReference>
<dbReference type="PANTHER" id="PTHR11614">
    <property type="entry name" value="PHOSPHOLIPASE-RELATED"/>
    <property type="match status" value="1"/>
</dbReference>
<accession>A0AAW7DUC3</accession>
<dbReference type="InterPro" id="IPR022742">
    <property type="entry name" value="Hydrolase_4"/>
</dbReference>
<proteinExistence type="predicted"/>
<dbReference type="RefSeq" id="WP_286594214.1">
    <property type="nucleotide sequence ID" value="NZ_JACANB010000006.1"/>
</dbReference>
<dbReference type="SUPFAM" id="SSF53474">
    <property type="entry name" value="alpha/beta-Hydrolases"/>
    <property type="match status" value="1"/>
</dbReference>
<reference evidence="2" key="2">
    <citation type="journal article" date="2022" name="Sci. Total Environ.">
        <title>Prevalence, transmission, and molecular epidemiology of tet(X)-positive bacteria among humans, animals, and environmental niches in China: An epidemiological, and genomic-based study.</title>
        <authorList>
            <person name="Dong N."/>
            <person name="Zeng Y."/>
            <person name="Cai C."/>
            <person name="Sun C."/>
            <person name="Lu J."/>
            <person name="Liu C."/>
            <person name="Zhou H."/>
            <person name="Sun Q."/>
            <person name="Shu L."/>
            <person name="Wang H."/>
            <person name="Wang Y."/>
            <person name="Wang S."/>
            <person name="Wu C."/>
            <person name="Chan E.W."/>
            <person name="Chen G."/>
            <person name="Shen Z."/>
            <person name="Chen S."/>
            <person name="Zhang R."/>
        </authorList>
    </citation>
    <scope>NUCLEOTIDE SEQUENCE</scope>
    <source>
        <strain evidence="2">DF46-2-2</strain>
    </source>
</reference>
<keyword evidence="2" id="KW-0378">Hydrolase</keyword>
<feature type="domain" description="Serine aminopeptidase S33" evidence="1">
    <location>
        <begin position="65"/>
        <end position="293"/>
    </location>
</feature>
<dbReference type="Gene3D" id="3.40.50.1820">
    <property type="entry name" value="alpha/beta hydrolase"/>
    <property type="match status" value="1"/>
</dbReference>
<evidence type="ECO:0000313" key="2">
    <source>
        <dbReference type="EMBL" id="MDM1696955.1"/>
    </source>
</evidence>
<name>A0AAW7DUC3_9GAMM</name>
<gene>
    <name evidence="2" type="ORF">HX099_09845</name>
</gene>
<dbReference type="InterPro" id="IPR051044">
    <property type="entry name" value="MAG_DAG_Lipase"/>
</dbReference>
<evidence type="ECO:0000259" key="1">
    <source>
        <dbReference type="Pfam" id="PF12146"/>
    </source>
</evidence>